<dbReference type="Pfam" id="PF08546">
    <property type="entry name" value="ApbA_C"/>
    <property type="match status" value="1"/>
</dbReference>
<comment type="caution">
    <text evidence="8">The sequence shown here is derived from an EMBL/GenBank/DDBJ whole genome shotgun (WGS) entry which is preliminary data.</text>
</comment>
<gene>
    <name evidence="8" type="ORF">N7541_005167</name>
</gene>
<dbReference type="InterPro" id="IPR008927">
    <property type="entry name" value="6-PGluconate_DH-like_C_sf"/>
</dbReference>
<reference evidence="8" key="2">
    <citation type="journal article" date="2023" name="IMA Fungus">
        <title>Comparative genomic study of the Penicillium genus elucidates a diverse pangenome and 15 lateral gene transfer events.</title>
        <authorList>
            <person name="Petersen C."/>
            <person name="Sorensen T."/>
            <person name="Nielsen M.R."/>
            <person name="Sondergaard T.E."/>
            <person name="Sorensen J.L."/>
            <person name="Fitzpatrick D.A."/>
            <person name="Frisvad J.C."/>
            <person name="Nielsen K.L."/>
        </authorList>
    </citation>
    <scope>NUCLEOTIDE SEQUENCE</scope>
    <source>
        <strain evidence="8">IBT 35675</strain>
    </source>
</reference>
<dbReference type="EMBL" id="JAPZBR010000003">
    <property type="protein sequence ID" value="KAJ5358009.1"/>
    <property type="molecule type" value="Genomic_DNA"/>
</dbReference>
<dbReference type="NCBIfam" id="TIGR00745">
    <property type="entry name" value="apbA_panE"/>
    <property type="match status" value="1"/>
</dbReference>
<keyword evidence="4" id="KW-0560">Oxidoreductase</keyword>
<dbReference type="FunFam" id="1.10.1040.10:FF:000038">
    <property type="entry name" value="Probable 2-dehydropantoate 2-reductase"/>
    <property type="match status" value="1"/>
</dbReference>
<dbReference type="PANTHER" id="PTHR43765">
    <property type="entry name" value="2-DEHYDROPANTOATE 2-REDUCTASE-RELATED"/>
    <property type="match status" value="1"/>
</dbReference>
<dbReference type="AlphaFoldDB" id="A0A9W9RFL7"/>
<dbReference type="InterPro" id="IPR050838">
    <property type="entry name" value="Ketopantoate_reductase"/>
</dbReference>
<dbReference type="GO" id="GO:0015940">
    <property type="term" value="P:pantothenate biosynthetic process"/>
    <property type="evidence" value="ECO:0007669"/>
    <property type="project" value="InterPro"/>
</dbReference>
<feature type="domain" description="Ketopantoate reductase C-terminal" evidence="7">
    <location>
        <begin position="280"/>
        <end position="410"/>
    </location>
</feature>
<dbReference type="Pfam" id="PF02558">
    <property type="entry name" value="ApbA"/>
    <property type="match status" value="1"/>
</dbReference>
<feature type="domain" description="Ketopantoate reductase N-terminal" evidence="6">
    <location>
        <begin position="56"/>
        <end position="239"/>
    </location>
</feature>
<evidence type="ECO:0000256" key="4">
    <source>
        <dbReference type="ARBA" id="ARBA00023002"/>
    </source>
</evidence>
<dbReference type="Proteomes" id="UP001148299">
    <property type="component" value="Unassembled WGS sequence"/>
</dbReference>
<dbReference type="EC" id="1.1.1.169" evidence="2"/>
<accession>A0A9W9RFL7</accession>
<dbReference type="InterPro" id="IPR013328">
    <property type="entry name" value="6PGD_dom2"/>
</dbReference>
<name>A0A9W9RFL7_PENBR</name>
<dbReference type="SUPFAM" id="SSF48179">
    <property type="entry name" value="6-phosphogluconate dehydrogenase C-terminal domain-like"/>
    <property type="match status" value="1"/>
</dbReference>
<reference evidence="8" key="1">
    <citation type="submission" date="2022-12" db="EMBL/GenBank/DDBJ databases">
        <authorList>
            <person name="Petersen C."/>
        </authorList>
    </citation>
    <scope>NUCLEOTIDE SEQUENCE</scope>
    <source>
        <strain evidence="8">IBT 35675</strain>
    </source>
</reference>
<dbReference type="GO" id="GO:0008677">
    <property type="term" value="F:2-dehydropantoate 2-reductase activity"/>
    <property type="evidence" value="ECO:0007669"/>
    <property type="project" value="UniProtKB-EC"/>
</dbReference>
<evidence type="ECO:0000256" key="5">
    <source>
        <dbReference type="ARBA" id="ARBA00032024"/>
    </source>
</evidence>
<protein>
    <recommendedName>
        <fullName evidence="2">2-dehydropantoate 2-reductase</fullName>
        <ecNumber evidence="2">1.1.1.169</ecNumber>
    </recommendedName>
    <alternativeName>
        <fullName evidence="5">Ketopantoate reductase</fullName>
    </alternativeName>
</protein>
<evidence type="ECO:0000259" key="6">
    <source>
        <dbReference type="Pfam" id="PF02558"/>
    </source>
</evidence>
<evidence type="ECO:0000256" key="2">
    <source>
        <dbReference type="ARBA" id="ARBA00013014"/>
    </source>
</evidence>
<dbReference type="InterPro" id="IPR013752">
    <property type="entry name" value="KPA_reductase"/>
</dbReference>
<dbReference type="GO" id="GO:0050661">
    <property type="term" value="F:NADP binding"/>
    <property type="evidence" value="ECO:0007669"/>
    <property type="project" value="TreeGrafter"/>
</dbReference>
<comment type="similarity">
    <text evidence="1">Belongs to the ketopantoate reductase family.</text>
</comment>
<evidence type="ECO:0000313" key="8">
    <source>
        <dbReference type="EMBL" id="KAJ5358009.1"/>
    </source>
</evidence>
<organism evidence="8 9">
    <name type="scientific">Penicillium brevicompactum</name>
    <dbReference type="NCBI Taxonomy" id="5074"/>
    <lineage>
        <taxon>Eukaryota</taxon>
        <taxon>Fungi</taxon>
        <taxon>Dikarya</taxon>
        <taxon>Ascomycota</taxon>
        <taxon>Pezizomycotina</taxon>
        <taxon>Eurotiomycetes</taxon>
        <taxon>Eurotiomycetidae</taxon>
        <taxon>Eurotiales</taxon>
        <taxon>Aspergillaceae</taxon>
        <taxon>Penicillium</taxon>
    </lineage>
</organism>
<dbReference type="InterPro" id="IPR013332">
    <property type="entry name" value="KPR_N"/>
</dbReference>
<evidence type="ECO:0000256" key="1">
    <source>
        <dbReference type="ARBA" id="ARBA00007870"/>
    </source>
</evidence>
<evidence type="ECO:0000313" key="9">
    <source>
        <dbReference type="Proteomes" id="UP001148299"/>
    </source>
</evidence>
<keyword evidence="9" id="KW-1185">Reference proteome</keyword>
<evidence type="ECO:0000256" key="3">
    <source>
        <dbReference type="ARBA" id="ARBA00022857"/>
    </source>
</evidence>
<keyword evidence="3" id="KW-0521">NADP</keyword>
<proteinExistence type="inferred from homology"/>
<sequence>MQSILRPRSLWRAQPLTACFRIRVQISRGPRARFMSTNQDHDEISHYEQGGLSGRVHILGIGNVGSFIAHSLATRRNPPPITLCMHNDYVRSDFAKKRGSISVSTHGLDDVRSGFDVETIDEFGTWSQQPRKDYRPSPFITEGPDILVDDSPIDCLIVCTKAHRTELAIRDIKHRLTKDSTICFVHNGMGVVDIINQKIFPNPDERPRYINSVFSHGLTRKDNFKFAHMGVGSFILSPVPTGLPSEANENTWIPSTKYLMRLLTLTPALVAMAETPAGLDQYQLEKLAVNCVINPLTTLSDCTNGELLYSFSFTRVMRLLLFEISAVICALPELQGVPGIEERFSPERLRRLVVNLARMTADNSSSMRQDLMNKRRTEIEFTNGYIVRRGEELGITCPLNYMMKHMVTAKVSLEQDRERGYVPFDLEDDIDISSYEPSV</sequence>
<dbReference type="SUPFAM" id="SSF51735">
    <property type="entry name" value="NAD(P)-binding Rossmann-fold domains"/>
    <property type="match status" value="1"/>
</dbReference>
<dbReference type="InterPro" id="IPR003710">
    <property type="entry name" value="ApbA"/>
</dbReference>
<evidence type="ECO:0000259" key="7">
    <source>
        <dbReference type="Pfam" id="PF08546"/>
    </source>
</evidence>
<dbReference type="GO" id="GO:0005739">
    <property type="term" value="C:mitochondrion"/>
    <property type="evidence" value="ECO:0007669"/>
    <property type="project" value="TreeGrafter"/>
</dbReference>
<dbReference type="InterPro" id="IPR036291">
    <property type="entry name" value="NAD(P)-bd_dom_sf"/>
</dbReference>
<dbReference type="Gene3D" id="3.40.50.720">
    <property type="entry name" value="NAD(P)-binding Rossmann-like Domain"/>
    <property type="match status" value="1"/>
</dbReference>
<dbReference type="Gene3D" id="1.10.1040.10">
    <property type="entry name" value="N-(1-d-carboxylethyl)-l-norvaline Dehydrogenase, domain 2"/>
    <property type="match status" value="1"/>
</dbReference>
<dbReference type="PANTHER" id="PTHR43765:SF2">
    <property type="entry name" value="2-DEHYDROPANTOATE 2-REDUCTASE"/>
    <property type="match status" value="1"/>
</dbReference>